<evidence type="ECO:0000313" key="2">
    <source>
        <dbReference type="EMBL" id="QIZ53092.1"/>
    </source>
</evidence>
<dbReference type="Proteomes" id="UP000500801">
    <property type="component" value="Chromosome"/>
</dbReference>
<feature type="domain" description="Beta-ketoacyl synthase-like N-terminal" evidence="1">
    <location>
        <begin position="23"/>
        <end position="239"/>
    </location>
</feature>
<dbReference type="AlphaFoldDB" id="A0AAE7D0S7"/>
<dbReference type="EMBL" id="CP033622">
    <property type="protein sequence ID" value="QIZ53092.1"/>
    <property type="molecule type" value="Genomic_DNA"/>
</dbReference>
<dbReference type="EMBL" id="CP040817">
    <property type="protein sequence ID" value="QYM92991.1"/>
    <property type="molecule type" value="Genomic_DNA"/>
</dbReference>
<gene>
    <name evidence="2" type="ORF">DWG24_21250</name>
    <name evidence="3" type="ORF">FGI21_14545</name>
</gene>
<dbReference type="Pfam" id="PF13723">
    <property type="entry name" value="Ketoacyl-synt_2"/>
    <property type="match status" value="1"/>
</dbReference>
<evidence type="ECO:0000313" key="5">
    <source>
        <dbReference type="Proteomes" id="UP000824976"/>
    </source>
</evidence>
<protein>
    <submittedName>
        <fullName evidence="2 3">Beta-ketoacyl synthase</fullName>
    </submittedName>
</protein>
<dbReference type="Proteomes" id="UP000824976">
    <property type="component" value="Chromosome"/>
</dbReference>
<proteinExistence type="predicted"/>
<dbReference type="InterPro" id="IPR014030">
    <property type="entry name" value="Ketoacyl_synth_N"/>
</dbReference>
<evidence type="ECO:0000313" key="3">
    <source>
        <dbReference type="EMBL" id="QYM92991.1"/>
    </source>
</evidence>
<evidence type="ECO:0000313" key="4">
    <source>
        <dbReference type="Proteomes" id="UP000500801"/>
    </source>
</evidence>
<dbReference type="RefSeq" id="WP_168363952.1">
    <property type="nucleotide sequence ID" value="NZ_CP033622.1"/>
</dbReference>
<reference evidence="2 4" key="1">
    <citation type="submission" date="2018-11" db="EMBL/GenBank/DDBJ databases">
        <title>Complete genome sequence of Dickeya zeae strain CE1 infecting Canna edulis Ker-Gawl. in China.</title>
        <authorList>
            <person name="Zhang J."/>
            <person name="Lin B."/>
            <person name="Shen H."/>
            <person name="Jiang S."/>
            <person name="Pu X."/>
            <person name="Sun D."/>
        </authorList>
    </citation>
    <scope>NUCLEOTIDE SEQUENCE [LARGE SCALE GENOMIC DNA]</scope>
    <source>
        <strain evidence="2 4">CE1</strain>
    </source>
</reference>
<accession>A0AAE7D0S7</accession>
<evidence type="ECO:0000259" key="1">
    <source>
        <dbReference type="Pfam" id="PF13723"/>
    </source>
</evidence>
<name>A0AAE7D0S7_9GAMM</name>
<reference evidence="3 5" key="2">
    <citation type="submission" date="2019-06" db="EMBL/GenBank/DDBJ databases">
        <title>Complete genome of Dickeya zeae PL65.</title>
        <authorList>
            <person name="Boluk G."/>
            <person name="Arif M."/>
        </authorList>
    </citation>
    <scope>NUCLEOTIDE SEQUENCE [LARGE SCALE GENOMIC DNA]</scope>
    <source>
        <strain evidence="3 5">PL65</strain>
    </source>
</reference>
<sequence length="245" mass="26883">MRLAFTLLDWQASAPGFGELSAWRQWATRPALIDATQPLAKCDQLPMMTARRLNSGSRMAVNNGLALLRRQSDIEAIVFTSRHGELERNLRILLALSRQESLSPTDFAMSVHNAAVGSLTIVAQMPLVSTSVSAGMDSFQQGLVEVAALQSAGYSRVLLVDFDGVIPEFYHAQVSSRMPRYPYAVALLLAPGADLTCGAQPRSDVASESELPQSLQFLHGLLSDMPEFSVDGERHHWQWTVAHHV</sequence>
<organism evidence="2 4">
    <name type="scientific">Dickeya zeae</name>
    <dbReference type="NCBI Taxonomy" id="204042"/>
    <lineage>
        <taxon>Bacteria</taxon>
        <taxon>Pseudomonadati</taxon>
        <taxon>Pseudomonadota</taxon>
        <taxon>Gammaproteobacteria</taxon>
        <taxon>Enterobacterales</taxon>
        <taxon>Pectobacteriaceae</taxon>
        <taxon>Dickeya</taxon>
    </lineage>
</organism>
<keyword evidence="5" id="KW-1185">Reference proteome</keyword>